<accession>A0A2T6AM09</accession>
<proteinExistence type="predicted"/>
<dbReference type="AlphaFoldDB" id="A0A2T6AM09"/>
<evidence type="ECO:0000313" key="2">
    <source>
        <dbReference type="EMBL" id="PTX44852.1"/>
    </source>
</evidence>
<sequence>MKNLKKYGFMIFILSLVFNLDVNAQSKDQKDFIKDKDKETLVIDARYAMEELRENNADVARLADDAYGYVVFPNVGKGAFIAGGAAGNGVVYQGGEQIGWAQLRQVDVGLQIGGEAFREAIFFQTKQDLEEFKSGELEFTGGVSAVAITEGASRSVNFEDGMAVVTMPKGGAMIEISVGGQKFKYKDK</sequence>
<dbReference type="RefSeq" id="WP_108170766.1">
    <property type="nucleotide sequence ID" value="NZ_QBKQ01000001.1"/>
</dbReference>
<evidence type="ECO:0000313" key="3">
    <source>
        <dbReference type="Proteomes" id="UP000244174"/>
    </source>
</evidence>
<dbReference type="OrthoDB" id="5405772at2"/>
<keyword evidence="1" id="KW-0732">Signal</keyword>
<comment type="caution">
    <text evidence="2">The sequence shown here is derived from an EMBL/GenBank/DDBJ whole genome shotgun (WGS) entry which is preliminary data.</text>
</comment>
<organism evidence="2 3">
    <name type="scientific">Christiangramia gaetbulicola</name>
    <dbReference type="NCBI Taxonomy" id="703340"/>
    <lineage>
        <taxon>Bacteria</taxon>
        <taxon>Pseudomonadati</taxon>
        <taxon>Bacteroidota</taxon>
        <taxon>Flavobacteriia</taxon>
        <taxon>Flavobacteriales</taxon>
        <taxon>Flavobacteriaceae</taxon>
        <taxon>Christiangramia</taxon>
    </lineage>
</organism>
<dbReference type="Proteomes" id="UP000244174">
    <property type="component" value="Unassembled WGS sequence"/>
</dbReference>
<evidence type="ECO:0000256" key="1">
    <source>
        <dbReference type="SAM" id="SignalP"/>
    </source>
</evidence>
<evidence type="ECO:0008006" key="4">
    <source>
        <dbReference type="Google" id="ProtNLM"/>
    </source>
</evidence>
<keyword evidence="3" id="KW-1185">Reference proteome</keyword>
<feature type="chain" id="PRO_5015712578" description="Lipid-binding SYLF domain-containing protein" evidence="1">
    <location>
        <begin position="25"/>
        <end position="188"/>
    </location>
</feature>
<protein>
    <recommendedName>
        <fullName evidence="4">Lipid-binding SYLF domain-containing protein</fullName>
    </recommendedName>
</protein>
<dbReference type="EMBL" id="QBKQ01000001">
    <property type="protein sequence ID" value="PTX44852.1"/>
    <property type="molecule type" value="Genomic_DNA"/>
</dbReference>
<reference evidence="2 3" key="1">
    <citation type="submission" date="2018-04" db="EMBL/GenBank/DDBJ databases">
        <title>Genomic Encyclopedia of Archaeal and Bacterial Type Strains, Phase II (KMG-II): from individual species to whole genera.</title>
        <authorList>
            <person name="Goeker M."/>
        </authorList>
    </citation>
    <scope>NUCLEOTIDE SEQUENCE [LARGE SCALE GENOMIC DNA]</scope>
    <source>
        <strain evidence="2 3">DSM 23082</strain>
    </source>
</reference>
<feature type="signal peptide" evidence="1">
    <location>
        <begin position="1"/>
        <end position="24"/>
    </location>
</feature>
<gene>
    <name evidence="2" type="ORF">C8P64_0835</name>
</gene>
<name>A0A2T6AM09_9FLAO</name>